<gene>
    <name evidence="7" type="ORF">FNW02_29175</name>
</gene>
<dbReference type="PANTHER" id="PTHR43025">
    <property type="entry name" value="MONOGALACTOSYLDIACYLGLYCEROL SYNTHASE"/>
    <property type="match status" value="1"/>
</dbReference>
<dbReference type="Pfam" id="PF04101">
    <property type="entry name" value="Glyco_tran_28_C"/>
    <property type="match status" value="1"/>
</dbReference>
<name>A0AA40T315_9NOST</name>
<dbReference type="GO" id="GO:0016020">
    <property type="term" value="C:membrane"/>
    <property type="evidence" value="ECO:0007669"/>
    <property type="project" value="UniProtKB-SubCell"/>
</dbReference>
<evidence type="ECO:0000256" key="1">
    <source>
        <dbReference type="ARBA" id="ARBA00004370"/>
    </source>
</evidence>
<dbReference type="Pfam" id="PF06925">
    <property type="entry name" value="MGDG_synth"/>
    <property type="match status" value="1"/>
</dbReference>
<dbReference type="EMBL" id="VJXY01000047">
    <property type="protein sequence ID" value="MBD6619775.1"/>
    <property type="molecule type" value="Genomic_DNA"/>
</dbReference>
<proteinExistence type="inferred from homology"/>
<evidence type="ECO:0000256" key="4">
    <source>
        <dbReference type="ARBA" id="ARBA00022679"/>
    </source>
</evidence>
<keyword evidence="4 7" id="KW-0808">Transferase</keyword>
<dbReference type="GO" id="GO:0016758">
    <property type="term" value="F:hexosyltransferase activity"/>
    <property type="evidence" value="ECO:0007669"/>
    <property type="project" value="InterPro"/>
</dbReference>
<comment type="similarity">
    <text evidence="2">Belongs to the glycosyltransferase 28 family.</text>
</comment>
<sequence length="382" mass="43557">MKKIDLVFVDAGGGHRSTANALYQVIKKYQPSLEPRLFNLEETEIVESMDIFKSITGILGTDFYNLMLKKGWTRFEALYLTLAKFSIRRQHSTGLRLLEKYWLERRPDLVVSCIPLLNRVLRESLKNTIPDKPFVTMITDFADCPPNYWIEPQQQFLVCPTKRAFTQAQSLGHPQDKIFRTSGLVINPRFYEPIGSDDRQIERQRLGLEPDLPTGFVMFGGQGSEVMIKIAECLQRSHLNIQLIFICGHNQKLASTLCLSQSRLPRFVETFTTQIPYYMHLSDFFIGKPGPGSISEALAMNLPVITECNASTLVQERYNAEWIVNNQVGIVVDNFRHIDKAVAKIIQPENLAYYRGNAALLNNKAVFEVVDIFNGILEPTFS</sequence>
<protein>
    <submittedName>
        <fullName evidence="7">UDP-N-acetylglucosamine--LPS N-acetylglucosamine transferase</fullName>
    </submittedName>
</protein>
<comment type="caution">
    <text evidence="7">The sequence shown here is derived from an EMBL/GenBank/DDBJ whole genome shotgun (WGS) entry which is preliminary data.</text>
</comment>
<dbReference type="InterPro" id="IPR009695">
    <property type="entry name" value="Diacylglyc_glucosyltr_N"/>
</dbReference>
<evidence type="ECO:0000256" key="2">
    <source>
        <dbReference type="ARBA" id="ARBA00006962"/>
    </source>
</evidence>
<dbReference type="GO" id="GO:0009247">
    <property type="term" value="P:glycolipid biosynthetic process"/>
    <property type="evidence" value="ECO:0007669"/>
    <property type="project" value="InterPro"/>
</dbReference>
<organism evidence="7 8">
    <name type="scientific">Komarekiella delphini-convector SJRDD-AB1</name>
    <dbReference type="NCBI Taxonomy" id="2593771"/>
    <lineage>
        <taxon>Bacteria</taxon>
        <taxon>Bacillati</taxon>
        <taxon>Cyanobacteriota</taxon>
        <taxon>Cyanophyceae</taxon>
        <taxon>Nostocales</taxon>
        <taxon>Nostocaceae</taxon>
        <taxon>Komarekiella</taxon>
        <taxon>Komarekiella delphini-convector</taxon>
    </lineage>
</organism>
<evidence type="ECO:0000313" key="8">
    <source>
        <dbReference type="Proteomes" id="UP001165986"/>
    </source>
</evidence>
<evidence type="ECO:0000256" key="3">
    <source>
        <dbReference type="ARBA" id="ARBA00022676"/>
    </source>
</evidence>
<dbReference type="Proteomes" id="UP001165986">
    <property type="component" value="Unassembled WGS sequence"/>
</dbReference>
<feature type="domain" description="Glycosyl transferase family 28 C-terminal" evidence="5">
    <location>
        <begin position="217"/>
        <end position="350"/>
    </location>
</feature>
<dbReference type="PANTHER" id="PTHR43025:SF3">
    <property type="entry name" value="MONOGALACTOSYLDIACYLGLYCEROL SYNTHASE 1, CHLOROPLASTIC"/>
    <property type="match status" value="1"/>
</dbReference>
<comment type="subcellular location">
    <subcellularLocation>
        <location evidence="1">Membrane</location>
    </subcellularLocation>
</comment>
<dbReference type="InterPro" id="IPR007235">
    <property type="entry name" value="Glyco_trans_28_C"/>
</dbReference>
<dbReference type="RefSeq" id="WP_191760968.1">
    <property type="nucleotide sequence ID" value="NZ_VJXY01000047.1"/>
</dbReference>
<evidence type="ECO:0000313" key="7">
    <source>
        <dbReference type="EMBL" id="MBD6619775.1"/>
    </source>
</evidence>
<dbReference type="AlphaFoldDB" id="A0AA40T315"/>
<dbReference type="SUPFAM" id="SSF53756">
    <property type="entry name" value="UDP-Glycosyltransferase/glycogen phosphorylase"/>
    <property type="match status" value="1"/>
</dbReference>
<dbReference type="Gene3D" id="3.40.50.2000">
    <property type="entry name" value="Glycogen Phosphorylase B"/>
    <property type="match status" value="1"/>
</dbReference>
<keyword evidence="3" id="KW-0328">Glycosyltransferase</keyword>
<accession>A0AA40T315</accession>
<keyword evidence="8" id="KW-1185">Reference proteome</keyword>
<evidence type="ECO:0000259" key="5">
    <source>
        <dbReference type="Pfam" id="PF04101"/>
    </source>
</evidence>
<dbReference type="InterPro" id="IPR050519">
    <property type="entry name" value="Glycosyltransf_28_UgtP"/>
</dbReference>
<feature type="domain" description="Diacylglycerol glucosyltransferase N-terminal" evidence="6">
    <location>
        <begin position="46"/>
        <end position="181"/>
    </location>
</feature>
<reference evidence="7" key="1">
    <citation type="submission" date="2019-07" db="EMBL/GenBank/DDBJ databases">
        <title>Toxilogical consequences of a new and cryptic species of cyanobacteria (Komarekiella delphini-convector) recovered from the epidermis of a bottlenose dolphin and 1500 ft. in the air.</title>
        <authorList>
            <person name="Brown A.O."/>
            <person name="Dvorak P."/>
            <person name="Villanueva C.D."/>
            <person name="Foss A.J."/>
            <person name="Garvey A.D."/>
            <person name="Gibson Q.A."/>
            <person name="Johansen J.R."/>
            <person name="Casamatta D.A."/>
        </authorList>
    </citation>
    <scope>NUCLEOTIDE SEQUENCE</scope>
    <source>
        <strain evidence="7">SJRDD-AB1</strain>
    </source>
</reference>
<evidence type="ECO:0000259" key="6">
    <source>
        <dbReference type="Pfam" id="PF06925"/>
    </source>
</evidence>